<evidence type="ECO:0000256" key="1">
    <source>
        <dbReference type="SAM" id="MobiDB-lite"/>
    </source>
</evidence>
<sequence length="137" mass="15693">MADLTGLMNISLSDSEGDDNNTDTNKNNTDSPRDRTALSETDFQSLKAAYKAKTENGDIWKKIKLPLPHVTGLNKPEIQELLHAVEELYFFRRYDEAIKLIHGLLTPECPLDEETQQLLRHYELKASQKLQNTNKHI</sequence>
<comment type="caution">
    <text evidence="2">The sequence shown here is derived from an EMBL/GenBank/DDBJ whole genome shotgun (WGS) entry which is preliminary data.</text>
</comment>
<protein>
    <submittedName>
        <fullName evidence="2">Uncharacterized protein</fullName>
    </submittedName>
</protein>
<keyword evidence="3" id="KW-1185">Reference proteome</keyword>
<organism evidence="2 3">
    <name type="scientific">Diplogelasinospora grovesii</name>
    <dbReference type="NCBI Taxonomy" id="303347"/>
    <lineage>
        <taxon>Eukaryota</taxon>
        <taxon>Fungi</taxon>
        <taxon>Dikarya</taxon>
        <taxon>Ascomycota</taxon>
        <taxon>Pezizomycotina</taxon>
        <taxon>Sordariomycetes</taxon>
        <taxon>Sordariomycetidae</taxon>
        <taxon>Sordariales</taxon>
        <taxon>Diplogelasinosporaceae</taxon>
        <taxon>Diplogelasinospora</taxon>
    </lineage>
</organism>
<proteinExistence type="predicted"/>
<dbReference type="EMBL" id="MU853775">
    <property type="protein sequence ID" value="KAK3942293.1"/>
    <property type="molecule type" value="Genomic_DNA"/>
</dbReference>
<dbReference type="AlphaFoldDB" id="A0AAN6NDN6"/>
<reference evidence="3" key="1">
    <citation type="journal article" date="2023" name="Mol. Phylogenet. Evol.">
        <title>Genome-scale phylogeny and comparative genomics of the fungal order Sordariales.</title>
        <authorList>
            <person name="Hensen N."/>
            <person name="Bonometti L."/>
            <person name="Westerberg I."/>
            <person name="Brannstrom I.O."/>
            <person name="Guillou S."/>
            <person name="Cros-Aarteil S."/>
            <person name="Calhoun S."/>
            <person name="Haridas S."/>
            <person name="Kuo A."/>
            <person name="Mondo S."/>
            <person name="Pangilinan J."/>
            <person name="Riley R."/>
            <person name="LaButti K."/>
            <person name="Andreopoulos B."/>
            <person name="Lipzen A."/>
            <person name="Chen C."/>
            <person name="Yan M."/>
            <person name="Daum C."/>
            <person name="Ng V."/>
            <person name="Clum A."/>
            <person name="Steindorff A."/>
            <person name="Ohm R.A."/>
            <person name="Martin F."/>
            <person name="Silar P."/>
            <person name="Natvig D.O."/>
            <person name="Lalanne C."/>
            <person name="Gautier V."/>
            <person name="Ament-Velasquez S.L."/>
            <person name="Kruys A."/>
            <person name="Hutchinson M.I."/>
            <person name="Powell A.J."/>
            <person name="Barry K."/>
            <person name="Miller A.N."/>
            <person name="Grigoriev I.V."/>
            <person name="Debuchy R."/>
            <person name="Gladieux P."/>
            <person name="Hiltunen Thoren M."/>
            <person name="Johannesson H."/>
        </authorList>
    </citation>
    <scope>NUCLEOTIDE SEQUENCE [LARGE SCALE GENOMIC DNA]</scope>
    <source>
        <strain evidence="3">CBS 340.73</strain>
    </source>
</reference>
<feature type="region of interest" description="Disordered" evidence="1">
    <location>
        <begin position="1"/>
        <end position="40"/>
    </location>
</feature>
<name>A0AAN6NDN6_9PEZI</name>
<evidence type="ECO:0000313" key="3">
    <source>
        <dbReference type="Proteomes" id="UP001303473"/>
    </source>
</evidence>
<dbReference type="Proteomes" id="UP001303473">
    <property type="component" value="Unassembled WGS sequence"/>
</dbReference>
<evidence type="ECO:0000313" key="2">
    <source>
        <dbReference type="EMBL" id="KAK3942293.1"/>
    </source>
</evidence>
<gene>
    <name evidence="2" type="ORF">QBC46DRAFT_380498</name>
</gene>
<accession>A0AAN6NDN6</accession>